<dbReference type="AlphaFoldDB" id="A0AA35J1I5"/>
<feature type="compositionally biased region" description="Polar residues" evidence="3">
    <location>
        <begin position="8"/>
        <end position="18"/>
    </location>
</feature>
<evidence type="ECO:0000313" key="5">
    <source>
        <dbReference type="EMBL" id="CAI4039757.1"/>
    </source>
</evidence>
<organism evidence="5 6">
    <name type="scientific">Saccharomyces mikatae IFO 1815</name>
    <dbReference type="NCBI Taxonomy" id="226126"/>
    <lineage>
        <taxon>Eukaryota</taxon>
        <taxon>Fungi</taxon>
        <taxon>Dikarya</taxon>
        <taxon>Ascomycota</taxon>
        <taxon>Saccharomycotina</taxon>
        <taxon>Saccharomycetes</taxon>
        <taxon>Saccharomycetales</taxon>
        <taxon>Saccharomycetaceae</taxon>
        <taxon>Saccharomyces</taxon>
    </lineage>
</organism>
<accession>A0AA35J1I5</accession>
<protein>
    <recommendedName>
        <fullName evidence="4">RRM domain-containing protein</fullName>
    </recommendedName>
</protein>
<dbReference type="RefSeq" id="XP_056082871.1">
    <property type="nucleotide sequence ID" value="XM_056223262.1"/>
</dbReference>
<keyword evidence="6" id="KW-1185">Reference proteome</keyword>
<reference evidence="5" key="1">
    <citation type="submission" date="2022-10" db="EMBL/GenBank/DDBJ databases">
        <authorList>
            <person name="Byrne P K."/>
        </authorList>
    </citation>
    <scope>NUCLEOTIDE SEQUENCE</scope>
    <source>
        <strain evidence="5">IFO1815</strain>
    </source>
</reference>
<dbReference type="CDD" id="cd12306">
    <property type="entry name" value="RRM_II_PABPs"/>
    <property type="match status" value="1"/>
</dbReference>
<feature type="compositionally biased region" description="Basic and acidic residues" evidence="3">
    <location>
        <begin position="237"/>
        <end position="249"/>
    </location>
</feature>
<evidence type="ECO:0000256" key="1">
    <source>
        <dbReference type="ARBA" id="ARBA00022884"/>
    </source>
</evidence>
<feature type="region of interest" description="Disordered" evidence="3">
    <location>
        <begin position="1"/>
        <end position="26"/>
    </location>
</feature>
<dbReference type="InterPro" id="IPR000504">
    <property type="entry name" value="RRM_dom"/>
</dbReference>
<dbReference type="GeneID" id="80918968"/>
<keyword evidence="1 2" id="KW-0694">RNA-binding</keyword>
<dbReference type="InterPro" id="IPR012677">
    <property type="entry name" value="Nucleotide-bd_a/b_plait_sf"/>
</dbReference>
<gene>
    <name evidence="5" type="primary">SMKI09G1670</name>
    <name evidence="5" type="ORF">SMKI_09G1670</name>
</gene>
<evidence type="ECO:0000256" key="3">
    <source>
        <dbReference type="SAM" id="MobiDB-lite"/>
    </source>
</evidence>
<name>A0AA35J1I5_SACMI</name>
<evidence type="ECO:0000259" key="4">
    <source>
        <dbReference type="PROSITE" id="PS50102"/>
    </source>
</evidence>
<dbReference type="SMART" id="SM00360">
    <property type="entry name" value="RRM"/>
    <property type="match status" value="1"/>
</dbReference>
<dbReference type="Pfam" id="PF00076">
    <property type="entry name" value="RRM_1"/>
    <property type="match status" value="1"/>
</dbReference>
<dbReference type="GO" id="GO:0005737">
    <property type="term" value="C:cytoplasm"/>
    <property type="evidence" value="ECO:0007669"/>
    <property type="project" value="TreeGrafter"/>
</dbReference>
<dbReference type="InterPro" id="IPR035979">
    <property type="entry name" value="RBD_domain_sf"/>
</dbReference>
<dbReference type="Proteomes" id="UP001161438">
    <property type="component" value="Chromosome 9"/>
</dbReference>
<sequence length="249" mass="28722">MSQKEKTAPNPTSKAETFNNKKNDKHELELDELVGKLSIEGASQVSQKLSKEEKQAHQFEADSRSIFVGNITPNVTPEQIEEHFQECGLIKRITLLYDRNTGTPKGYGYIEFESPAFREKALQLNGAELKGKKIAVSRKRTNIPGYNRHYNTQNQYFQQWQWNYPLMAYPNPDSFPYYAPYPPNQSPNQNFGYNKSGYYRGPYNNKNRTHQKKYFNNSKDSARNSRSPSEKSVVMPSHDDKSCAQDKDS</sequence>
<dbReference type="PANTHER" id="PTHR23236:SF12">
    <property type="entry name" value="EUKARYOTIC INITIATION FACTOR 4B-RELATED"/>
    <property type="match status" value="1"/>
</dbReference>
<proteinExistence type="predicted"/>
<feature type="compositionally biased region" description="Polar residues" evidence="3">
    <location>
        <begin position="214"/>
        <end position="227"/>
    </location>
</feature>
<dbReference type="EMBL" id="OX365765">
    <property type="protein sequence ID" value="CAI4039757.1"/>
    <property type="molecule type" value="Genomic_DNA"/>
</dbReference>
<feature type="region of interest" description="Disordered" evidence="3">
    <location>
        <begin position="180"/>
        <end position="249"/>
    </location>
</feature>
<dbReference type="GO" id="GO:0008143">
    <property type="term" value="F:poly(A) binding"/>
    <property type="evidence" value="ECO:0007669"/>
    <property type="project" value="TreeGrafter"/>
</dbReference>
<dbReference type="SUPFAM" id="SSF54928">
    <property type="entry name" value="RNA-binding domain, RBD"/>
    <property type="match status" value="1"/>
</dbReference>
<dbReference type="PANTHER" id="PTHR23236">
    <property type="entry name" value="EUKARYOTIC TRANSLATION INITIATION FACTOR 4B/4H"/>
    <property type="match status" value="1"/>
</dbReference>
<dbReference type="PROSITE" id="PS50102">
    <property type="entry name" value="RRM"/>
    <property type="match status" value="1"/>
</dbReference>
<dbReference type="FunFam" id="3.30.70.330:FF:000848">
    <property type="entry name" value="Sgn1p"/>
    <property type="match status" value="1"/>
</dbReference>
<dbReference type="Gene3D" id="3.30.70.330">
    <property type="match status" value="1"/>
</dbReference>
<evidence type="ECO:0000313" key="6">
    <source>
        <dbReference type="Proteomes" id="UP001161438"/>
    </source>
</evidence>
<evidence type="ECO:0000256" key="2">
    <source>
        <dbReference type="PROSITE-ProRule" id="PRU00176"/>
    </source>
</evidence>
<feature type="domain" description="RRM" evidence="4">
    <location>
        <begin position="64"/>
        <end position="141"/>
    </location>
</feature>